<dbReference type="EMBL" id="BMMZ01000016">
    <property type="protein sequence ID" value="GGL81300.1"/>
    <property type="molecule type" value="Genomic_DNA"/>
</dbReference>
<gene>
    <name evidence="3" type="ORF">GCM10011575_44500</name>
</gene>
<comment type="caution">
    <text evidence="3">The sequence shown here is derived from an EMBL/GenBank/DDBJ whole genome shotgun (WGS) entry which is preliminary data.</text>
</comment>
<keyword evidence="2" id="KW-0472">Membrane</keyword>
<feature type="compositionally biased region" description="Low complexity" evidence="1">
    <location>
        <begin position="11"/>
        <end position="31"/>
    </location>
</feature>
<dbReference type="RefSeq" id="WP_188897982.1">
    <property type="nucleotide sequence ID" value="NZ_BMMZ01000016.1"/>
</dbReference>
<feature type="region of interest" description="Disordered" evidence="1">
    <location>
        <begin position="1"/>
        <end position="32"/>
    </location>
</feature>
<feature type="transmembrane region" description="Helical" evidence="2">
    <location>
        <begin position="36"/>
        <end position="57"/>
    </location>
</feature>
<organism evidence="3 4">
    <name type="scientific">Microlunatus endophyticus</name>
    <dbReference type="NCBI Taxonomy" id="1716077"/>
    <lineage>
        <taxon>Bacteria</taxon>
        <taxon>Bacillati</taxon>
        <taxon>Actinomycetota</taxon>
        <taxon>Actinomycetes</taxon>
        <taxon>Propionibacteriales</taxon>
        <taxon>Propionibacteriaceae</taxon>
        <taxon>Microlunatus</taxon>
    </lineage>
</organism>
<sequence>MSQVVTHDTAGSVSSGSVSSGSVSSSTTSSGAQRGLVTVEFIFGIILVIAIITVVVSVIHNPAIGSLLVQLVSWILGLIKGVKA</sequence>
<evidence type="ECO:0000313" key="3">
    <source>
        <dbReference type="EMBL" id="GGL81300.1"/>
    </source>
</evidence>
<feature type="transmembrane region" description="Helical" evidence="2">
    <location>
        <begin position="63"/>
        <end position="82"/>
    </location>
</feature>
<proteinExistence type="predicted"/>
<reference evidence="3" key="1">
    <citation type="journal article" date="2014" name="Int. J. Syst. Evol. Microbiol.">
        <title>Complete genome sequence of Corynebacterium casei LMG S-19264T (=DSM 44701T), isolated from a smear-ripened cheese.</title>
        <authorList>
            <consortium name="US DOE Joint Genome Institute (JGI-PGF)"/>
            <person name="Walter F."/>
            <person name="Albersmeier A."/>
            <person name="Kalinowski J."/>
            <person name="Ruckert C."/>
        </authorList>
    </citation>
    <scope>NUCLEOTIDE SEQUENCE</scope>
    <source>
        <strain evidence="3">CGMCC 4.7306</strain>
    </source>
</reference>
<dbReference type="AlphaFoldDB" id="A0A917W7X5"/>
<keyword evidence="4" id="KW-1185">Reference proteome</keyword>
<accession>A0A917W7X5</accession>
<dbReference type="Proteomes" id="UP000613840">
    <property type="component" value="Unassembled WGS sequence"/>
</dbReference>
<keyword evidence="2" id="KW-0812">Transmembrane</keyword>
<protein>
    <submittedName>
        <fullName evidence="3">Uncharacterized protein</fullName>
    </submittedName>
</protein>
<name>A0A917W7X5_9ACTN</name>
<reference evidence="3" key="2">
    <citation type="submission" date="2020-09" db="EMBL/GenBank/DDBJ databases">
        <authorList>
            <person name="Sun Q."/>
            <person name="Zhou Y."/>
        </authorList>
    </citation>
    <scope>NUCLEOTIDE SEQUENCE</scope>
    <source>
        <strain evidence="3">CGMCC 4.7306</strain>
    </source>
</reference>
<evidence type="ECO:0000313" key="4">
    <source>
        <dbReference type="Proteomes" id="UP000613840"/>
    </source>
</evidence>
<keyword evidence="2" id="KW-1133">Transmembrane helix</keyword>
<evidence type="ECO:0000256" key="1">
    <source>
        <dbReference type="SAM" id="MobiDB-lite"/>
    </source>
</evidence>
<evidence type="ECO:0000256" key="2">
    <source>
        <dbReference type="SAM" id="Phobius"/>
    </source>
</evidence>